<evidence type="ECO:0000256" key="6">
    <source>
        <dbReference type="ARBA" id="ARBA00023136"/>
    </source>
</evidence>
<keyword evidence="6 7" id="KW-0472">Membrane</keyword>
<dbReference type="SUPFAM" id="SSF103473">
    <property type="entry name" value="MFS general substrate transporter"/>
    <property type="match status" value="1"/>
</dbReference>
<evidence type="ECO:0000256" key="3">
    <source>
        <dbReference type="ARBA" id="ARBA00022692"/>
    </source>
</evidence>
<feature type="transmembrane region" description="Helical" evidence="7">
    <location>
        <begin position="187"/>
        <end position="207"/>
    </location>
</feature>
<dbReference type="InterPro" id="IPR051679">
    <property type="entry name" value="DASS-Related_Transporters"/>
</dbReference>
<dbReference type="Pfam" id="PF02080">
    <property type="entry name" value="TrkA_C"/>
    <property type="match status" value="2"/>
</dbReference>
<dbReference type="InterPro" id="IPR036259">
    <property type="entry name" value="MFS_trans_sf"/>
</dbReference>
<feature type="transmembrane region" description="Helical" evidence="7">
    <location>
        <begin position="535"/>
        <end position="553"/>
    </location>
</feature>
<name>A0A0F5FNK0_9HYPH</name>
<dbReference type="InterPro" id="IPR031312">
    <property type="entry name" value="Na/sul_symport_CS"/>
</dbReference>
<evidence type="ECO:0000256" key="5">
    <source>
        <dbReference type="ARBA" id="ARBA00022989"/>
    </source>
</evidence>
<feature type="domain" description="RCK C-terminal" evidence="8">
    <location>
        <begin position="302"/>
        <end position="387"/>
    </location>
</feature>
<reference evidence="9 10" key="1">
    <citation type="submission" date="2015-03" db="EMBL/GenBank/DDBJ databases">
        <authorList>
            <person name="Hassan Y."/>
            <person name="Lepp D."/>
            <person name="Li X.-Z."/>
            <person name="Zhou T."/>
        </authorList>
    </citation>
    <scope>NUCLEOTIDE SEQUENCE [LARGE SCALE GENOMIC DNA]</scope>
    <source>
        <strain evidence="9 10">IPL18</strain>
    </source>
</reference>
<evidence type="ECO:0000313" key="10">
    <source>
        <dbReference type="Proteomes" id="UP000033649"/>
    </source>
</evidence>
<organism evidence="9 10">
    <name type="scientific">Devosia chinhatensis</name>
    <dbReference type="NCBI Taxonomy" id="429727"/>
    <lineage>
        <taxon>Bacteria</taxon>
        <taxon>Pseudomonadati</taxon>
        <taxon>Pseudomonadota</taxon>
        <taxon>Alphaproteobacteria</taxon>
        <taxon>Hyphomicrobiales</taxon>
        <taxon>Devosiaceae</taxon>
        <taxon>Devosia</taxon>
    </lineage>
</organism>
<feature type="transmembrane region" description="Helical" evidence="7">
    <location>
        <begin position="146"/>
        <end position="167"/>
    </location>
</feature>
<proteinExistence type="predicted"/>
<evidence type="ECO:0000256" key="2">
    <source>
        <dbReference type="ARBA" id="ARBA00022448"/>
    </source>
</evidence>
<protein>
    <submittedName>
        <fullName evidence="9">Potassium transporter TrkA</fullName>
    </submittedName>
</protein>
<evidence type="ECO:0000256" key="4">
    <source>
        <dbReference type="ARBA" id="ARBA00022737"/>
    </source>
</evidence>
<dbReference type="PROSITE" id="PS01271">
    <property type="entry name" value="NA_SULFATE"/>
    <property type="match status" value="1"/>
</dbReference>
<dbReference type="SUPFAM" id="SSF116726">
    <property type="entry name" value="TrkA C-terminal domain-like"/>
    <property type="match status" value="2"/>
</dbReference>
<evidence type="ECO:0000313" key="9">
    <source>
        <dbReference type="EMBL" id="KKB10120.1"/>
    </source>
</evidence>
<dbReference type="Proteomes" id="UP000033649">
    <property type="component" value="Unassembled WGS sequence"/>
</dbReference>
<keyword evidence="2" id="KW-0813">Transport</keyword>
<keyword evidence="5 7" id="KW-1133">Transmembrane helix</keyword>
<dbReference type="EMBL" id="JZEY01000054">
    <property type="protein sequence ID" value="KKB10120.1"/>
    <property type="molecule type" value="Genomic_DNA"/>
</dbReference>
<dbReference type="STRING" id="429727.VE26_10145"/>
<keyword evidence="4" id="KW-0677">Repeat</keyword>
<dbReference type="PANTHER" id="PTHR43652:SF2">
    <property type="entry name" value="BASIC AMINO ACID ANTIPORTER YFCC-RELATED"/>
    <property type="match status" value="1"/>
</dbReference>
<evidence type="ECO:0000259" key="8">
    <source>
        <dbReference type="PROSITE" id="PS51202"/>
    </source>
</evidence>
<dbReference type="PANTHER" id="PTHR43652">
    <property type="entry name" value="BASIC AMINO ACID ANTIPORTER YFCC-RELATED"/>
    <property type="match status" value="1"/>
</dbReference>
<dbReference type="RefSeq" id="WP_046104814.1">
    <property type="nucleotide sequence ID" value="NZ_JZEY01000054.1"/>
</dbReference>
<dbReference type="InterPro" id="IPR036721">
    <property type="entry name" value="RCK_C_sf"/>
</dbReference>
<feature type="transmembrane region" description="Helical" evidence="7">
    <location>
        <begin position="480"/>
        <end position="501"/>
    </location>
</feature>
<dbReference type="GO" id="GO:0008324">
    <property type="term" value="F:monoatomic cation transmembrane transporter activity"/>
    <property type="evidence" value="ECO:0007669"/>
    <property type="project" value="InterPro"/>
</dbReference>
<feature type="transmembrane region" description="Helical" evidence="7">
    <location>
        <begin position="6"/>
        <end position="27"/>
    </location>
</feature>
<dbReference type="PROSITE" id="PS51202">
    <property type="entry name" value="RCK_C"/>
    <property type="match status" value="2"/>
</dbReference>
<sequence>MLGGLIAGYEPYVALAFVLLTFAGFLFERLPPEVVAAAGAALFVIFGLVPTTDVLQVFSNPAPLTIAAMFILTGALVRTGVLEWLVGGIMDRAGGRPWMAILLLMAGAGLIAGFVNNTPVVLILIPVAIRIAGSFGIASTRLLIPVSYITILGGTLTLIGTSTNLLVDGVARTRGLEPFSIFEITPVGLVTFGTGVLMLALFGRLLLPDRKGEEAHSVEIEDNLEFMSEIAISEEAALAGRPLGEIATFKRPGLRILGIKRNSTILRSDLSEQQIENGDRLIVAATTSELLTLRDTAGLRVGQLRTGRPPEDPVVVEAVVGPQRSVIGQRIAQLSLGSRFGIQVLGIHRHKHLPGKDLGTALLRPADRLLIEGPAIGVDRMAEQGVLASVNRTSGRAFRPSKAPIALIALAAVVGLAAFGIMDISILSMLAVVAILVLRCIDSDEAWRTLDGGILVLIFAMLIVGLGLEKSGAIELVVGAFAPTLSTLPPVLLLIAVYMLTSLLTEIISSNAVAVIMTPIVITLAQQVGVDPRPLVVAVMFASSASFATPIGYQTNTLVYAAGNYRFSDFLKVGIPMNLVVGPATCAAIYFWYGL</sequence>
<dbReference type="InterPro" id="IPR004680">
    <property type="entry name" value="Cit_transptr-like_dom"/>
</dbReference>
<evidence type="ECO:0000256" key="7">
    <source>
        <dbReference type="SAM" id="Phobius"/>
    </source>
</evidence>
<dbReference type="Gene3D" id="3.30.70.1450">
    <property type="entry name" value="Regulator of K+ conductance, C-terminal domain"/>
    <property type="match status" value="2"/>
</dbReference>
<feature type="transmembrane region" description="Helical" evidence="7">
    <location>
        <begin position="34"/>
        <end position="52"/>
    </location>
</feature>
<dbReference type="PATRIC" id="fig|429727.3.peg.2087"/>
<dbReference type="OrthoDB" id="9809303at2"/>
<feature type="transmembrane region" description="Helical" evidence="7">
    <location>
        <begin position="405"/>
        <end position="438"/>
    </location>
</feature>
<dbReference type="GO" id="GO:0006813">
    <property type="term" value="P:potassium ion transport"/>
    <property type="evidence" value="ECO:0007669"/>
    <property type="project" value="InterPro"/>
</dbReference>
<gene>
    <name evidence="9" type="ORF">VE26_10145</name>
</gene>
<dbReference type="AlphaFoldDB" id="A0A0F5FNK0"/>
<comment type="caution">
    <text evidence="9">The sequence shown here is derived from an EMBL/GenBank/DDBJ whole genome shotgun (WGS) entry which is preliminary data.</text>
</comment>
<feature type="domain" description="RCK C-terminal" evidence="8">
    <location>
        <begin position="215"/>
        <end position="299"/>
    </location>
</feature>
<feature type="transmembrane region" description="Helical" evidence="7">
    <location>
        <begin position="64"/>
        <end position="86"/>
    </location>
</feature>
<feature type="transmembrane region" description="Helical" evidence="7">
    <location>
        <begin position="507"/>
        <end position="528"/>
    </location>
</feature>
<dbReference type="InterPro" id="IPR006037">
    <property type="entry name" value="RCK_C"/>
</dbReference>
<accession>A0A0F5FNK0</accession>
<dbReference type="GO" id="GO:0005886">
    <property type="term" value="C:plasma membrane"/>
    <property type="evidence" value="ECO:0007669"/>
    <property type="project" value="TreeGrafter"/>
</dbReference>
<feature type="transmembrane region" description="Helical" evidence="7">
    <location>
        <begin position="573"/>
        <end position="593"/>
    </location>
</feature>
<comment type="subcellular location">
    <subcellularLocation>
        <location evidence="1">Membrane</location>
        <topology evidence="1">Multi-pass membrane protein</topology>
    </subcellularLocation>
</comment>
<feature type="transmembrane region" description="Helical" evidence="7">
    <location>
        <begin position="450"/>
        <end position="468"/>
    </location>
</feature>
<keyword evidence="10" id="KW-1185">Reference proteome</keyword>
<feature type="transmembrane region" description="Helical" evidence="7">
    <location>
        <begin position="98"/>
        <end position="115"/>
    </location>
</feature>
<dbReference type="Pfam" id="PF03600">
    <property type="entry name" value="CitMHS"/>
    <property type="match status" value="1"/>
</dbReference>
<evidence type="ECO:0000256" key="1">
    <source>
        <dbReference type="ARBA" id="ARBA00004141"/>
    </source>
</evidence>
<keyword evidence="3 7" id="KW-0812">Transmembrane</keyword>